<feature type="domain" description="PRD" evidence="1">
    <location>
        <begin position="1"/>
        <end position="99"/>
    </location>
</feature>
<dbReference type="GO" id="GO:0006355">
    <property type="term" value="P:regulation of DNA-templated transcription"/>
    <property type="evidence" value="ECO:0007669"/>
    <property type="project" value="InterPro"/>
</dbReference>
<dbReference type="InterPro" id="IPR036634">
    <property type="entry name" value="PRD_sf"/>
</dbReference>
<proteinExistence type="predicted"/>
<evidence type="ECO:0000259" key="1">
    <source>
        <dbReference type="PROSITE" id="PS51372"/>
    </source>
</evidence>
<gene>
    <name evidence="2" type="ORF">ABK905_23740</name>
</gene>
<dbReference type="InterPro" id="IPR011608">
    <property type="entry name" value="PRD"/>
</dbReference>
<organism evidence="2">
    <name type="scientific">Acerihabitans sp. KWT182</name>
    <dbReference type="NCBI Taxonomy" id="3157919"/>
    <lineage>
        <taxon>Bacteria</taxon>
        <taxon>Pseudomonadati</taxon>
        <taxon>Pseudomonadota</taxon>
        <taxon>Gammaproteobacteria</taxon>
        <taxon>Enterobacterales</taxon>
        <taxon>Pectobacteriaceae</taxon>
        <taxon>Acerihabitans</taxon>
    </lineage>
</organism>
<reference evidence="2" key="1">
    <citation type="submission" date="2024-06" db="EMBL/GenBank/DDBJ databases">
        <authorList>
            <person name="Coelho C."/>
            <person name="Bento M."/>
            <person name="Garcia E."/>
            <person name="Camelo A."/>
            <person name="Brandao I."/>
            <person name="Espirito Santo C."/>
            <person name="Trovao J."/>
            <person name="Verissimo A."/>
            <person name="Costa J."/>
            <person name="Tiago I."/>
        </authorList>
    </citation>
    <scope>NUCLEOTIDE SEQUENCE</scope>
    <source>
        <strain evidence="2">KWT182</strain>
    </source>
</reference>
<dbReference type="PROSITE" id="PS51372">
    <property type="entry name" value="PRD_2"/>
    <property type="match status" value="1"/>
</dbReference>
<dbReference type="SUPFAM" id="SSF63520">
    <property type="entry name" value="PTS-regulatory domain, PRD"/>
    <property type="match status" value="1"/>
</dbReference>
<evidence type="ECO:0000313" key="2">
    <source>
        <dbReference type="EMBL" id="XBS71995.1"/>
    </source>
</evidence>
<dbReference type="EMBL" id="CP157947">
    <property type="protein sequence ID" value="XBS71995.1"/>
    <property type="molecule type" value="Genomic_DNA"/>
</dbReference>
<dbReference type="Gene3D" id="1.10.1790.10">
    <property type="entry name" value="PRD domain"/>
    <property type="match status" value="1"/>
</dbReference>
<dbReference type="InterPro" id="IPR020044">
    <property type="entry name" value="PRD_EF0829/AHA3910"/>
</dbReference>
<dbReference type="NCBIfam" id="TIGR03582">
    <property type="entry name" value="EF_0829"/>
    <property type="match status" value="1"/>
</dbReference>
<protein>
    <submittedName>
        <fullName evidence="2">Glycine dehydrogenase</fullName>
    </submittedName>
</protein>
<sequence>MSAALTAKVLAEIMEMMKARNIRVNAVQEKMLHSHVRAMVRRSITGEPLPEVDEGLFDDISVDSMLMAKQIVSGLGNLPVEEAYLLSVHFEVAKNNNVE</sequence>
<name>A0AAU7QGA4_9GAMM</name>
<dbReference type="AlphaFoldDB" id="A0AAU7QGA4"/>
<accession>A0AAU7QGA4</accession>